<keyword evidence="2" id="KW-1185">Reference proteome</keyword>
<dbReference type="AlphaFoldDB" id="A0A392RYI8"/>
<organism evidence="1 2">
    <name type="scientific">Trifolium medium</name>
    <dbReference type="NCBI Taxonomy" id="97028"/>
    <lineage>
        <taxon>Eukaryota</taxon>
        <taxon>Viridiplantae</taxon>
        <taxon>Streptophyta</taxon>
        <taxon>Embryophyta</taxon>
        <taxon>Tracheophyta</taxon>
        <taxon>Spermatophyta</taxon>
        <taxon>Magnoliopsida</taxon>
        <taxon>eudicotyledons</taxon>
        <taxon>Gunneridae</taxon>
        <taxon>Pentapetalae</taxon>
        <taxon>rosids</taxon>
        <taxon>fabids</taxon>
        <taxon>Fabales</taxon>
        <taxon>Fabaceae</taxon>
        <taxon>Papilionoideae</taxon>
        <taxon>50 kb inversion clade</taxon>
        <taxon>NPAAA clade</taxon>
        <taxon>Hologalegina</taxon>
        <taxon>IRL clade</taxon>
        <taxon>Trifolieae</taxon>
        <taxon>Trifolium</taxon>
    </lineage>
</organism>
<evidence type="ECO:0000313" key="1">
    <source>
        <dbReference type="EMBL" id="MCI41688.1"/>
    </source>
</evidence>
<name>A0A392RYI8_9FABA</name>
<dbReference type="Proteomes" id="UP000265520">
    <property type="component" value="Unassembled WGS sequence"/>
</dbReference>
<comment type="caution">
    <text evidence="1">The sequence shown here is derived from an EMBL/GenBank/DDBJ whole genome shotgun (WGS) entry which is preliminary data.</text>
</comment>
<reference evidence="1 2" key="1">
    <citation type="journal article" date="2018" name="Front. Plant Sci.">
        <title>Red Clover (Trifolium pratense) and Zigzag Clover (T. medium) - A Picture of Genomic Similarities and Differences.</title>
        <authorList>
            <person name="Dluhosova J."/>
            <person name="Istvanek J."/>
            <person name="Nedelnik J."/>
            <person name="Repkova J."/>
        </authorList>
    </citation>
    <scope>NUCLEOTIDE SEQUENCE [LARGE SCALE GENOMIC DNA]</scope>
    <source>
        <strain evidence="2">cv. 10/8</strain>
        <tissue evidence="1">Leaf</tissue>
    </source>
</reference>
<accession>A0A392RYI8</accession>
<proteinExistence type="predicted"/>
<feature type="non-terminal residue" evidence="1">
    <location>
        <position position="19"/>
    </location>
</feature>
<evidence type="ECO:0000313" key="2">
    <source>
        <dbReference type="Proteomes" id="UP000265520"/>
    </source>
</evidence>
<protein>
    <submittedName>
        <fullName evidence="1">Uncharacterized protein</fullName>
    </submittedName>
</protein>
<dbReference type="EMBL" id="LXQA010295127">
    <property type="protein sequence ID" value="MCI41688.1"/>
    <property type="molecule type" value="Genomic_DNA"/>
</dbReference>
<sequence length="19" mass="2156">MLPKVYGNVPEKLVLLTLK</sequence>